<evidence type="ECO:0000259" key="1">
    <source>
        <dbReference type="Pfam" id="PF03732"/>
    </source>
</evidence>
<dbReference type="AlphaFoldDB" id="A0A151UEB5"/>
<evidence type="ECO:0000313" key="3">
    <source>
        <dbReference type="Proteomes" id="UP000075243"/>
    </source>
</evidence>
<gene>
    <name evidence="2" type="ORF">KK1_048284</name>
</gene>
<protein>
    <recommendedName>
        <fullName evidence="1">Retrotransposon gag domain-containing protein</fullName>
    </recommendedName>
</protein>
<proteinExistence type="predicted"/>
<dbReference type="Pfam" id="PF03732">
    <property type="entry name" value="Retrotrans_gag"/>
    <property type="match status" value="1"/>
</dbReference>
<accession>A0A151UEB5</accession>
<organism evidence="2 3">
    <name type="scientific">Cajanus cajan</name>
    <name type="common">Pigeon pea</name>
    <name type="synonym">Cajanus indicus</name>
    <dbReference type="NCBI Taxonomy" id="3821"/>
    <lineage>
        <taxon>Eukaryota</taxon>
        <taxon>Viridiplantae</taxon>
        <taxon>Streptophyta</taxon>
        <taxon>Embryophyta</taxon>
        <taxon>Tracheophyta</taxon>
        <taxon>Spermatophyta</taxon>
        <taxon>Magnoliopsida</taxon>
        <taxon>eudicotyledons</taxon>
        <taxon>Gunneridae</taxon>
        <taxon>Pentapetalae</taxon>
        <taxon>rosids</taxon>
        <taxon>fabids</taxon>
        <taxon>Fabales</taxon>
        <taxon>Fabaceae</taxon>
        <taxon>Papilionoideae</taxon>
        <taxon>50 kb inversion clade</taxon>
        <taxon>NPAAA clade</taxon>
        <taxon>indigoferoid/millettioid clade</taxon>
        <taxon>Phaseoleae</taxon>
        <taxon>Cajanus</taxon>
    </lineage>
</organism>
<dbReference type="EMBL" id="AGCT01026863">
    <property type="protein sequence ID" value="KYP77581.1"/>
    <property type="molecule type" value="Genomic_DNA"/>
</dbReference>
<dbReference type="Gramene" id="C.cajan_47029.t">
    <property type="protein sequence ID" value="C.cajan_47029.t.cds1"/>
    <property type="gene ID" value="C.cajan_47029"/>
</dbReference>
<feature type="domain" description="Retrotransposon gag" evidence="1">
    <location>
        <begin position="50"/>
        <end position="120"/>
    </location>
</feature>
<name>A0A151UEB5_CAJCA</name>
<dbReference type="PANTHER" id="PTHR33223">
    <property type="entry name" value="CCHC-TYPE DOMAIN-CONTAINING PROTEIN"/>
    <property type="match status" value="1"/>
</dbReference>
<keyword evidence="3" id="KW-1185">Reference proteome</keyword>
<dbReference type="PANTHER" id="PTHR33223:SF10">
    <property type="entry name" value="AMINOTRANSFERASE-LIKE PLANT MOBILE DOMAIN-CONTAINING PROTEIN"/>
    <property type="match status" value="1"/>
</dbReference>
<dbReference type="OrthoDB" id="1425436at2759"/>
<dbReference type="Proteomes" id="UP000075243">
    <property type="component" value="Unassembled WGS sequence"/>
</dbReference>
<evidence type="ECO:0000313" key="2">
    <source>
        <dbReference type="EMBL" id="KYP77581.1"/>
    </source>
</evidence>
<dbReference type="InterPro" id="IPR005162">
    <property type="entry name" value="Retrotrans_gag_dom"/>
</dbReference>
<reference evidence="2" key="1">
    <citation type="journal article" date="2012" name="Nat. Biotechnol.">
        <title>Draft genome sequence of pigeonpea (Cajanus cajan), an orphan legume crop of resource-poor farmers.</title>
        <authorList>
            <person name="Varshney R.K."/>
            <person name="Chen W."/>
            <person name="Li Y."/>
            <person name="Bharti A.K."/>
            <person name="Saxena R.K."/>
            <person name="Schlueter J.A."/>
            <person name="Donoghue M.T."/>
            <person name="Azam S."/>
            <person name="Fan G."/>
            <person name="Whaley A.M."/>
            <person name="Farmer A.D."/>
            <person name="Sheridan J."/>
            <person name="Iwata A."/>
            <person name="Tuteja R."/>
            <person name="Penmetsa R.V."/>
            <person name="Wu W."/>
            <person name="Upadhyaya H.D."/>
            <person name="Yang S.P."/>
            <person name="Shah T."/>
            <person name="Saxena K.B."/>
            <person name="Michael T."/>
            <person name="McCombie W.R."/>
            <person name="Yang B."/>
            <person name="Zhang G."/>
            <person name="Yang H."/>
            <person name="Wang J."/>
            <person name="Spillane C."/>
            <person name="Cook D.R."/>
            <person name="May G.D."/>
            <person name="Xu X."/>
            <person name="Jackson S.A."/>
        </authorList>
    </citation>
    <scope>NUCLEOTIDE SEQUENCE [LARGE SCALE GENOMIC DNA]</scope>
</reference>
<dbReference type="OMA" id="NDNTIMC"/>
<sequence length="150" mass="17062">MASWRQLSSAGWKPLNIGHYDGMIDPNKHIDAYVTQMNLYTNDNTIMCHVFQSSLKGSTLSWYTQLPMGSIDGFETLVRCFSAQYATRKPHHITSASLANLRQGENESLRKFMERFANVSIKICNLNLKVALHYMVMALKVGPLVDSLYR</sequence>
<comment type="caution">
    <text evidence="2">The sequence shown here is derived from an EMBL/GenBank/DDBJ whole genome shotgun (WGS) entry which is preliminary data.</text>
</comment>